<accession>A0A0A3ILP7</accession>
<dbReference type="AlphaFoldDB" id="A0A0A3ILP7"/>
<gene>
    <name evidence="2" type="ORF">CD32_12305</name>
</gene>
<dbReference type="EMBL" id="JPVP01000056">
    <property type="protein sequence ID" value="KGR84370.1"/>
    <property type="molecule type" value="Genomic_DNA"/>
</dbReference>
<dbReference type="InterPro" id="IPR047046">
    <property type="entry name" value="YpjD/YvdC"/>
</dbReference>
<dbReference type="InterPro" id="IPR011411">
    <property type="entry name" value="MazG-related_YvdC"/>
</dbReference>
<dbReference type="PANTHER" id="PTHR42692">
    <property type="entry name" value="NUCLEOTIDE PYROPHOSPHOHYDROLASE"/>
    <property type="match status" value="1"/>
</dbReference>
<dbReference type="PIRSF" id="PIRSF036521">
    <property type="entry name" value="UCP036521_pph"/>
    <property type="match status" value="1"/>
</dbReference>
<proteinExistence type="predicted"/>
<evidence type="ECO:0000313" key="3">
    <source>
        <dbReference type="Proteomes" id="UP000030437"/>
    </source>
</evidence>
<dbReference type="PANTHER" id="PTHR42692:SF2">
    <property type="entry name" value="IG HYPOTHETICAL 16995"/>
    <property type="match status" value="1"/>
</dbReference>
<dbReference type="SUPFAM" id="SSF101386">
    <property type="entry name" value="all-alpha NTP pyrophosphatases"/>
    <property type="match status" value="1"/>
</dbReference>
<dbReference type="Proteomes" id="UP000030437">
    <property type="component" value="Unassembled WGS sequence"/>
</dbReference>
<keyword evidence="3" id="KW-1185">Reference proteome</keyword>
<sequence length="108" mass="12530">MKTNEFQQRLKQFYKETGGFEEENLLSVVILAENIGEVARILRDMEYGSHPLNTTPNTYKTNKNLLSEKLGDILGTITFIANQHDIQLQDICKNHIEKLEKIHTMMHN</sequence>
<comment type="caution">
    <text evidence="2">The sequence shown here is derived from an EMBL/GenBank/DDBJ whole genome shotgun (WGS) entry which is preliminary data.</text>
</comment>
<dbReference type="InterPro" id="IPR004518">
    <property type="entry name" value="MazG-like_dom"/>
</dbReference>
<dbReference type="eggNOG" id="COG1694">
    <property type="taxonomic scope" value="Bacteria"/>
</dbReference>
<feature type="domain" description="NTP pyrophosphohydrolase MazG-like" evidence="1">
    <location>
        <begin position="30"/>
        <end position="103"/>
    </location>
</feature>
<dbReference type="Pfam" id="PF03819">
    <property type="entry name" value="MazG"/>
    <property type="match status" value="1"/>
</dbReference>
<reference evidence="2 3" key="1">
    <citation type="submission" date="2014-02" db="EMBL/GenBank/DDBJ databases">
        <title>Draft genome sequence of Lysinibacillus odysseyi NBRC 100172.</title>
        <authorList>
            <person name="Zhang F."/>
            <person name="Wang G."/>
            <person name="Zhang L."/>
        </authorList>
    </citation>
    <scope>NUCLEOTIDE SEQUENCE [LARGE SCALE GENOMIC DNA]</scope>
    <source>
        <strain evidence="2 3">NBRC 100172</strain>
    </source>
</reference>
<dbReference type="STRING" id="1220589.CD32_12305"/>
<protein>
    <recommendedName>
        <fullName evidence="1">NTP pyrophosphohydrolase MazG-like domain-containing protein</fullName>
    </recommendedName>
</protein>
<dbReference type="RefSeq" id="WP_036154997.1">
    <property type="nucleotide sequence ID" value="NZ_AVCX01000005.1"/>
</dbReference>
<organism evidence="2 3">
    <name type="scientific">Lysinibacillus odysseyi 34hs-1 = NBRC 100172</name>
    <dbReference type="NCBI Taxonomy" id="1220589"/>
    <lineage>
        <taxon>Bacteria</taxon>
        <taxon>Bacillati</taxon>
        <taxon>Bacillota</taxon>
        <taxon>Bacilli</taxon>
        <taxon>Bacillales</taxon>
        <taxon>Bacillaceae</taxon>
        <taxon>Lysinibacillus</taxon>
    </lineage>
</organism>
<name>A0A0A3ILP7_9BACI</name>
<dbReference type="Gene3D" id="1.10.287.1080">
    <property type="entry name" value="MazG-like"/>
    <property type="match status" value="1"/>
</dbReference>
<evidence type="ECO:0000313" key="2">
    <source>
        <dbReference type="EMBL" id="KGR84370.1"/>
    </source>
</evidence>
<evidence type="ECO:0000259" key="1">
    <source>
        <dbReference type="Pfam" id="PF03819"/>
    </source>
</evidence>